<keyword evidence="3" id="KW-0004">4Fe-4S</keyword>
<dbReference type="InterPro" id="IPR001203">
    <property type="entry name" value="OxRdtase_Ald_Fedxn_C"/>
</dbReference>
<keyword evidence="4" id="KW-0479">Metal-binding</keyword>
<dbReference type="InterPro" id="IPR013983">
    <property type="entry name" value="Ald_Fedxn_OxRdtase_N"/>
</dbReference>
<comment type="cofactor">
    <cofactor evidence="8">
        <name>tungstopterin</name>
        <dbReference type="ChEBI" id="CHEBI:30402"/>
    </cofactor>
</comment>
<protein>
    <submittedName>
        <fullName evidence="10">Oxidoreductase YdhV</fullName>
        <ecNumber evidence="10">1.-.-.-</ecNumber>
    </submittedName>
</protein>
<evidence type="ECO:0000256" key="5">
    <source>
        <dbReference type="ARBA" id="ARBA00023002"/>
    </source>
</evidence>
<dbReference type="InterPro" id="IPR051919">
    <property type="entry name" value="W-dependent_AOR"/>
</dbReference>
<dbReference type="InterPro" id="IPR036021">
    <property type="entry name" value="Tungsten_al_ferr_oxy-like_C"/>
</dbReference>
<evidence type="ECO:0000256" key="2">
    <source>
        <dbReference type="ARBA" id="ARBA00011032"/>
    </source>
</evidence>
<dbReference type="GO" id="GO:0009055">
    <property type="term" value="F:electron transfer activity"/>
    <property type="evidence" value="ECO:0007669"/>
    <property type="project" value="InterPro"/>
</dbReference>
<dbReference type="Gene3D" id="1.10.599.10">
    <property type="entry name" value="Aldehyde Ferredoxin Oxidoreductase Protein, subunit A, domain 3"/>
    <property type="match status" value="1"/>
</dbReference>
<evidence type="ECO:0000256" key="4">
    <source>
        <dbReference type="ARBA" id="ARBA00022723"/>
    </source>
</evidence>
<dbReference type="InterPro" id="IPR036503">
    <property type="entry name" value="Ald_Fedxn_OxRdtase_N_sf"/>
</dbReference>
<evidence type="ECO:0000256" key="6">
    <source>
        <dbReference type="ARBA" id="ARBA00023004"/>
    </source>
</evidence>
<evidence type="ECO:0000313" key="11">
    <source>
        <dbReference type="Proteomes" id="UP000239430"/>
    </source>
</evidence>
<evidence type="ECO:0000313" key="10">
    <source>
        <dbReference type="EMBL" id="PRR73579.1"/>
    </source>
</evidence>
<dbReference type="SMART" id="SM00790">
    <property type="entry name" value="AFOR_N"/>
    <property type="match status" value="1"/>
</dbReference>
<accession>A0A9X7J4M4</accession>
<evidence type="ECO:0000256" key="1">
    <source>
        <dbReference type="ARBA" id="ARBA00001966"/>
    </source>
</evidence>
<name>A0A9X7J4M4_9FIRM</name>
<keyword evidence="5 10" id="KW-0560">Oxidoreductase</keyword>
<dbReference type="InterPro" id="IPR013985">
    <property type="entry name" value="Ald_Fedxn_OxRdtase_dom3"/>
</dbReference>
<dbReference type="GO" id="GO:0016625">
    <property type="term" value="F:oxidoreductase activity, acting on the aldehyde or oxo group of donors, iron-sulfur protein as acceptor"/>
    <property type="evidence" value="ECO:0007669"/>
    <property type="project" value="InterPro"/>
</dbReference>
<dbReference type="EMBL" id="PVXL01000040">
    <property type="protein sequence ID" value="PRR73579.1"/>
    <property type="molecule type" value="Genomic_DNA"/>
</dbReference>
<dbReference type="Proteomes" id="UP000239430">
    <property type="component" value="Unassembled WGS sequence"/>
</dbReference>
<dbReference type="SUPFAM" id="SSF48310">
    <property type="entry name" value="Aldehyde ferredoxin oxidoreductase, C-terminal domains"/>
    <property type="match status" value="1"/>
</dbReference>
<dbReference type="AlphaFoldDB" id="A0A9X7J4M4"/>
<evidence type="ECO:0000256" key="7">
    <source>
        <dbReference type="ARBA" id="ARBA00023014"/>
    </source>
</evidence>
<comment type="similarity">
    <text evidence="2">Belongs to the AOR/FOR family.</text>
</comment>
<dbReference type="SUPFAM" id="SSF56228">
    <property type="entry name" value="Aldehyde ferredoxin oxidoreductase, N-terminal domain"/>
    <property type="match status" value="1"/>
</dbReference>
<dbReference type="PANTHER" id="PTHR30038">
    <property type="entry name" value="ALDEHYDE FERREDOXIN OXIDOREDUCTASE"/>
    <property type="match status" value="1"/>
</dbReference>
<dbReference type="InterPro" id="IPR013984">
    <property type="entry name" value="Ald_Fedxn_OxRdtase_dom2"/>
</dbReference>
<feature type="domain" description="Aldehyde ferredoxin oxidoreductase N-terminal" evidence="9">
    <location>
        <begin position="5"/>
        <end position="207"/>
    </location>
</feature>
<dbReference type="EC" id="1.-.-.-" evidence="10"/>
<dbReference type="Pfam" id="PF02730">
    <property type="entry name" value="AFOR_N"/>
    <property type="match status" value="1"/>
</dbReference>
<keyword evidence="11" id="KW-1185">Reference proteome</keyword>
<dbReference type="Pfam" id="PF01314">
    <property type="entry name" value="AFOR_C"/>
    <property type="match status" value="1"/>
</dbReference>
<dbReference type="GO" id="GO:0046872">
    <property type="term" value="F:metal ion binding"/>
    <property type="evidence" value="ECO:0007669"/>
    <property type="project" value="UniProtKB-KW"/>
</dbReference>
<organism evidence="10 11">
    <name type="scientific">Neomoorella stamsii</name>
    <dbReference type="NCBI Taxonomy" id="1266720"/>
    <lineage>
        <taxon>Bacteria</taxon>
        <taxon>Bacillati</taxon>
        <taxon>Bacillota</taxon>
        <taxon>Clostridia</taxon>
        <taxon>Neomoorellales</taxon>
        <taxon>Neomoorellaceae</taxon>
        <taxon>Neomoorella</taxon>
    </lineage>
</organism>
<dbReference type="GO" id="GO:0051539">
    <property type="term" value="F:4 iron, 4 sulfur cluster binding"/>
    <property type="evidence" value="ECO:0007669"/>
    <property type="project" value="UniProtKB-KW"/>
</dbReference>
<comment type="caution">
    <text evidence="10">The sequence shown here is derived from an EMBL/GenBank/DDBJ whole genome shotgun (WGS) entry which is preliminary data.</text>
</comment>
<proteinExistence type="inferred from homology"/>
<gene>
    <name evidence="10" type="primary">ydhV_7</name>
    <name evidence="10" type="ORF">MOST_14270</name>
</gene>
<dbReference type="Gene3D" id="3.60.9.10">
    <property type="entry name" value="Aldehyde ferredoxin oxidoreductase, N-terminal domain"/>
    <property type="match status" value="1"/>
</dbReference>
<evidence type="ECO:0000256" key="3">
    <source>
        <dbReference type="ARBA" id="ARBA00022485"/>
    </source>
</evidence>
<keyword evidence="7" id="KW-0411">Iron-sulfur</keyword>
<reference evidence="10 11" key="1">
    <citation type="submission" date="2018-03" db="EMBL/GenBank/DDBJ databases">
        <title>Genome sequence of Moorella stamsii DSM 26217.</title>
        <authorList>
            <person name="Poehlein A."/>
            <person name="Daniel R."/>
        </authorList>
    </citation>
    <scope>NUCLEOTIDE SEQUENCE [LARGE SCALE GENOMIC DNA]</scope>
    <source>
        <strain evidence="11">DSM 26217</strain>
    </source>
</reference>
<dbReference type="RefSeq" id="WP_054938195.1">
    <property type="nucleotide sequence ID" value="NZ_PVXL01000040.1"/>
</dbReference>
<sequence>MLYGYRGKLLQVDLNTGEASTLDIPESYLRSFIGGKALGAKLLLDRKLFRVDPLGAENEIIALTGPVTGTLVPGVGKALFFSKSPLTGGYLDSAVGGRLSHNIKMAGYDGLIISSRSDQPVYLVIDNERIELKPADQLWGKGCFQTEICLRERYGSDAAVATIGPAGENLVRYAMVQCDFYHQAGRGGLGAVFGSKNLKAIVVLGNMPLPLYAPEDLFNRCFQLITSKKDDQNIRFRIKYGTLSTLDGNQKLGIAVVRNFRDGVAGRYDIDMNRDYFREHLIVRDMACFGCAVPCGKVCRIERDGENIWVGGPEYETMALLGTNLELSAEDLVYLSWLCDDLGLDTVSSGNILGFVAEALEKGLIKPETIGVTLDWGKADGFAKVLRAIAYRQGAGKVLAEGVRKVAEHWNIDPDMAIHVKGMELPGYDPRGTTGYALEYAVADRGGCHRRARPLRDEIGNEEFRFAYEGKALLVKDMEDVRAFHHSLPVCDFLPPRFGLKIPDYLEMLLLITGINMTVKEAKAVGERAVNLARCFNYYCGITPKDDTLPGRFFKEPLPRGGSVGKFIKRDQFQRMLSEYYQLRGWDLDGKPTDTKLKELGLMEGNDNW</sequence>
<comment type="cofactor">
    <cofactor evidence="1">
        <name>[4Fe-4S] cluster</name>
        <dbReference type="ChEBI" id="CHEBI:49883"/>
    </cofactor>
</comment>
<evidence type="ECO:0000256" key="8">
    <source>
        <dbReference type="ARBA" id="ARBA00049934"/>
    </source>
</evidence>
<keyword evidence="6" id="KW-0408">Iron</keyword>
<dbReference type="Gene3D" id="1.10.569.10">
    <property type="entry name" value="Aldehyde Ferredoxin Oxidoreductase Protein, subunit A, domain 2"/>
    <property type="match status" value="1"/>
</dbReference>
<dbReference type="PANTHER" id="PTHR30038:SF7">
    <property type="entry name" value="TUNGSTEN-CONTAINING GLYCERALDEHYDE-3-PHOSPHATE:FERREDOXIN OXIDOREDUCTASE"/>
    <property type="match status" value="1"/>
</dbReference>
<evidence type="ECO:0000259" key="9">
    <source>
        <dbReference type="SMART" id="SM00790"/>
    </source>
</evidence>